<evidence type="ECO:0000256" key="1">
    <source>
        <dbReference type="ARBA" id="ARBA00004406"/>
    </source>
</evidence>
<dbReference type="PANTHER" id="PTHR13254:SF0">
    <property type="entry name" value="GOLGIN SUBFAMILY A MEMBER 7_ERF4 DOMAIN-CONTAINING PROTEIN"/>
    <property type="match status" value="1"/>
</dbReference>
<dbReference type="STRING" id="857340.A0A086THV6"/>
<comment type="similarity">
    <text evidence="2">Belongs to the ERF4 family.</text>
</comment>
<dbReference type="GO" id="GO:0005789">
    <property type="term" value="C:endoplasmic reticulum membrane"/>
    <property type="evidence" value="ECO:0007669"/>
    <property type="project" value="UniProtKB-SubCell"/>
</dbReference>
<feature type="compositionally biased region" description="Polar residues" evidence="7">
    <location>
        <begin position="313"/>
        <end position="327"/>
    </location>
</feature>
<evidence type="ECO:0000259" key="8">
    <source>
        <dbReference type="Pfam" id="PF10256"/>
    </source>
</evidence>
<feature type="domain" description="Golgin subfamily A member 7/ERF4" evidence="8">
    <location>
        <begin position="398"/>
        <end position="521"/>
    </location>
</feature>
<sequence>MLLLAHSAAKPFTDHPLIFNLHAVDHHHHLLSTSPSPACNAANRSPNAPRIPTPLPLPPLVTRASSHRPDPESHHAKRCTVVPAATVPTSSPRRLTLPIPLPIGLGLDTSAAAQRSLTSVSPPNPARSAPYLGDTAALAAGALSPDGYLLQPHFRRLTSGTRRPRKEPAARLWNPSNSTPRPNPALQKDRRRRRRPSTPPPPSVPINHPELSSAADANDTVGTGAPDYPLLTLPQVLHLRNTGSQRNSLPAERRASNDRRVSLPSSVRASYEGTRSQGPTPTRLEFELGRDEGRRSVREDRAEADKGTERITMATNQNEQAGQSYSQDLERGPDVMDPRRSTATMGDGIGSAVSSSNSSIMGEDVHADEEAWGPQHPCYPHLNPHVPLDSPEHTSTRIIRIKRDWMVRGDLAPTFSNLYPEILDPAGLSEQEFRRIIEKLNGELIPIFNPFSLRNVVDGVLGVVTGWLWDDFGLTAAKSRLNKLEKWIEDWNVINKAMGSIEGVTAPKLISLRRTGYMSLDIQIPDPEVAAAPSTSAGPGDSGTALPLESPSPVHAAA</sequence>
<feature type="compositionally biased region" description="Basic and acidic residues" evidence="7">
    <location>
        <begin position="284"/>
        <end position="309"/>
    </location>
</feature>
<dbReference type="InterPro" id="IPR051371">
    <property type="entry name" value="Ras_palmitoyltransferase"/>
</dbReference>
<dbReference type="HOGENOM" id="CLU_018540_1_0_1"/>
<feature type="compositionally biased region" description="Polar residues" evidence="7">
    <location>
        <begin position="263"/>
        <end position="280"/>
    </location>
</feature>
<feature type="compositionally biased region" description="Basic and acidic residues" evidence="7">
    <location>
        <begin position="251"/>
        <end position="261"/>
    </location>
</feature>
<keyword evidence="10" id="KW-1185">Reference proteome</keyword>
<comment type="subunit">
    <text evidence="3">Interacts with ERF2.</text>
</comment>
<evidence type="ECO:0000256" key="5">
    <source>
        <dbReference type="ARBA" id="ARBA00022824"/>
    </source>
</evidence>
<proteinExistence type="inferred from homology"/>
<feature type="region of interest" description="Disordered" evidence="7">
    <location>
        <begin position="155"/>
        <end position="227"/>
    </location>
</feature>
<keyword evidence="6" id="KW-0472">Membrane</keyword>
<feature type="region of interest" description="Disordered" evidence="7">
    <location>
        <begin position="241"/>
        <end position="333"/>
    </location>
</feature>
<keyword evidence="5" id="KW-0256">Endoplasmic reticulum</keyword>
<organism evidence="9 10">
    <name type="scientific">Hapsidospora chrysogenum (strain ATCC 11550 / CBS 779.69 / DSM 880 / IAM 14645 / JCM 23072 / IMI 49137)</name>
    <name type="common">Acremonium chrysogenum</name>
    <dbReference type="NCBI Taxonomy" id="857340"/>
    <lineage>
        <taxon>Eukaryota</taxon>
        <taxon>Fungi</taxon>
        <taxon>Dikarya</taxon>
        <taxon>Ascomycota</taxon>
        <taxon>Pezizomycotina</taxon>
        <taxon>Sordariomycetes</taxon>
        <taxon>Hypocreomycetidae</taxon>
        <taxon>Hypocreales</taxon>
        <taxon>Bionectriaceae</taxon>
        <taxon>Hapsidospora</taxon>
    </lineage>
</organism>
<name>A0A086THV6_HAPC1</name>
<evidence type="ECO:0000256" key="6">
    <source>
        <dbReference type="ARBA" id="ARBA00023136"/>
    </source>
</evidence>
<feature type="region of interest" description="Disordered" evidence="7">
    <location>
        <begin position="529"/>
        <end position="558"/>
    </location>
</feature>
<evidence type="ECO:0000256" key="4">
    <source>
        <dbReference type="ARBA" id="ARBA00018463"/>
    </source>
</evidence>
<reference evidence="10" key="1">
    <citation type="journal article" date="2014" name="Genome Announc.">
        <title>Genome sequence and annotation of Acremonium chrysogenum, producer of the beta-lactam antibiotic cephalosporin C.</title>
        <authorList>
            <person name="Terfehr D."/>
            <person name="Dahlmann T.A."/>
            <person name="Specht T."/>
            <person name="Zadra I."/>
            <person name="Kuernsteiner H."/>
            <person name="Kueck U."/>
        </authorList>
    </citation>
    <scope>NUCLEOTIDE SEQUENCE [LARGE SCALE GENOMIC DNA]</scope>
    <source>
        <strain evidence="10">ATCC 11550 / CBS 779.69 / DSM 880 / IAM 14645 / JCM 23072 / IMI 49137</strain>
    </source>
</reference>
<dbReference type="GO" id="GO:0031211">
    <property type="term" value="C:endoplasmic reticulum palmitoyltransferase complex"/>
    <property type="evidence" value="ECO:0007669"/>
    <property type="project" value="TreeGrafter"/>
</dbReference>
<evidence type="ECO:0000256" key="3">
    <source>
        <dbReference type="ARBA" id="ARBA00011396"/>
    </source>
</evidence>
<comment type="subcellular location">
    <subcellularLocation>
        <location evidence="1">Endoplasmic reticulum membrane</location>
        <topology evidence="1">Peripheral membrane protein</topology>
    </subcellularLocation>
</comment>
<evidence type="ECO:0000256" key="7">
    <source>
        <dbReference type="SAM" id="MobiDB-lite"/>
    </source>
</evidence>
<gene>
    <name evidence="9" type="ORF">ACRE_002000</name>
</gene>
<evidence type="ECO:0000313" key="9">
    <source>
        <dbReference type="EMBL" id="KFH48938.1"/>
    </source>
</evidence>
<dbReference type="OrthoDB" id="5377273at2759"/>
<evidence type="ECO:0000256" key="2">
    <source>
        <dbReference type="ARBA" id="ARBA00007732"/>
    </source>
</evidence>
<dbReference type="EMBL" id="JPKY01000001">
    <property type="protein sequence ID" value="KFH48938.1"/>
    <property type="molecule type" value="Genomic_DNA"/>
</dbReference>
<dbReference type="PANTHER" id="PTHR13254">
    <property type="entry name" value="GOLGI AUTOANTIGEN, GOLGIN SUBFAMILY A, 7"/>
    <property type="match status" value="1"/>
</dbReference>
<dbReference type="Proteomes" id="UP000029964">
    <property type="component" value="Unassembled WGS sequence"/>
</dbReference>
<comment type="caution">
    <text evidence="9">The sequence shown here is derived from an EMBL/GenBank/DDBJ whole genome shotgun (WGS) entry which is preliminary data.</text>
</comment>
<dbReference type="GO" id="GO:0006612">
    <property type="term" value="P:protein targeting to membrane"/>
    <property type="evidence" value="ECO:0007669"/>
    <property type="project" value="TreeGrafter"/>
</dbReference>
<protein>
    <recommendedName>
        <fullName evidence="4">Ras modification protein ERF4</fullName>
    </recommendedName>
</protein>
<dbReference type="InterPro" id="IPR019383">
    <property type="entry name" value="Golgin_A_7/ERF4"/>
</dbReference>
<evidence type="ECO:0000313" key="10">
    <source>
        <dbReference type="Proteomes" id="UP000029964"/>
    </source>
</evidence>
<dbReference type="AlphaFoldDB" id="A0A086THV6"/>
<dbReference type="Pfam" id="PF10256">
    <property type="entry name" value="Erf4"/>
    <property type="match status" value="1"/>
</dbReference>
<feature type="region of interest" description="Disordered" evidence="7">
    <location>
        <begin position="37"/>
        <end position="56"/>
    </location>
</feature>
<accession>A0A086THV6</accession>